<dbReference type="PRINTS" id="PR00080">
    <property type="entry name" value="SDRFAMILY"/>
</dbReference>
<dbReference type="SUPFAM" id="SSF51735">
    <property type="entry name" value="NAD(P)-binding Rossmann-fold domains"/>
    <property type="match status" value="1"/>
</dbReference>
<dbReference type="PROSITE" id="PS00061">
    <property type="entry name" value="ADH_SHORT"/>
    <property type="match status" value="1"/>
</dbReference>
<dbReference type="InterPro" id="IPR036291">
    <property type="entry name" value="NAD(P)-bd_dom_sf"/>
</dbReference>
<dbReference type="CDD" id="cd05233">
    <property type="entry name" value="SDR_c"/>
    <property type="match status" value="1"/>
</dbReference>
<accession>A0ABZ2B4W2</accession>
<dbReference type="Gene3D" id="3.40.50.720">
    <property type="entry name" value="NAD(P)-binding Rossmann-like Domain"/>
    <property type="match status" value="1"/>
</dbReference>
<evidence type="ECO:0000259" key="3">
    <source>
        <dbReference type="SMART" id="SM00822"/>
    </source>
</evidence>
<dbReference type="InterPro" id="IPR057326">
    <property type="entry name" value="KR_dom"/>
</dbReference>
<protein>
    <submittedName>
        <fullName evidence="4">SDR family NAD(P)-dependent oxidoreductase</fullName>
    </submittedName>
</protein>
<dbReference type="PANTHER" id="PTHR43669">
    <property type="entry name" value="5-KETO-D-GLUCONATE 5-REDUCTASE"/>
    <property type="match status" value="1"/>
</dbReference>
<dbReference type="InterPro" id="IPR002347">
    <property type="entry name" value="SDR_fam"/>
</dbReference>
<organism evidence="4 5">
    <name type="scientific">Sinorhizobium chiapasense</name>
    <dbReference type="NCBI Taxonomy" id="501572"/>
    <lineage>
        <taxon>Bacteria</taxon>
        <taxon>Pseudomonadati</taxon>
        <taxon>Pseudomonadota</taxon>
        <taxon>Alphaproteobacteria</taxon>
        <taxon>Hyphomicrobiales</taxon>
        <taxon>Rhizobiaceae</taxon>
        <taxon>Sinorhizobium/Ensifer group</taxon>
        <taxon>Sinorhizobium</taxon>
    </lineage>
</organism>
<evidence type="ECO:0000256" key="2">
    <source>
        <dbReference type="ARBA" id="ARBA00023002"/>
    </source>
</evidence>
<dbReference type="Proteomes" id="UP001432360">
    <property type="component" value="Chromosome"/>
</dbReference>
<keyword evidence="5" id="KW-1185">Reference proteome</keyword>
<dbReference type="SMART" id="SM00822">
    <property type="entry name" value="PKS_KR"/>
    <property type="match status" value="1"/>
</dbReference>
<name>A0ABZ2B4W2_9HYPH</name>
<dbReference type="PRINTS" id="PR00081">
    <property type="entry name" value="GDHRDH"/>
</dbReference>
<comment type="similarity">
    <text evidence="1">Belongs to the short-chain dehydrogenases/reductases (SDR) family.</text>
</comment>
<evidence type="ECO:0000313" key="5">
    <source>
        <dbReference type="Proteomes" id="UP001432360"/>
    </source>
</evidence>
<dbReference type="PANTHER" id="PTHR43669:SF8">
    <property type="entry name" value="SHORT-CHAIN TYPE DEHYDROGENASE_REDUCTASE-RELATED"/>
    <property type="match status" value="1"/>
</dbReference>
<keyword evidence="2" id="KW-0560">Oxidoreductase</keyword>
<feature type="domain" description="Ketoreductase" evidence="3">
    <location>
        <begin position="6"/>
        <end position="194"/>
    </location>
</feature>
<gene>
    <name evidence="4" type="ORF">RB548_13075</name>
</gene>
<proteinExistence type="inferred from homology"/>
<dbReference type="RefSeq" id="WP_331371726.1">
    <property type="nucleotide sequence ID" value="NZ_CP133148.1"/>
</dbReference>
<evidence type="ECO:0000313" key="4">
    <source>
        <dbReference type="EMBL" id="WVT02448.1"/>
    </source>
</evidence>
<dbReference type="InterPro" id="IPR020904">
    <property type="entry name" value="Sc_DH/Rdtase_CS"/>
</dbReference>
<reference evidence="4" key="1">
    <citation type="submission" date="2023-08" db="EMBL/GenBank/DDBJ databases">
        <title>Complete genome sequence of Sinorhizobium chiapanecum ITTG S70 isolated from Acaciella angustissima nodules in Chiapas-Mexico.</title>
        <authorList>
            <person name="Rincon-Rosales R."/>
            <person name="Rogel M.A."/>
            <person name="Rincon-Medina C.I."/>
            <person name="Guerrero G."/>
            <person name="Manzano-Gomez L.A."/>
            <person name="Lopez-Lopez A."/>
            <person name="Rincon Molina F.A."/>
            <person name="Martinez-Romero E."/>
        </authorList>
    </citation>
    <scope>NUCLEOTIDE SEQUENCE</scope>
    <source>
        <strain evidence="4">ITTG S70</strain>
    </source>
</reference>
<dbReference type="Pfam" id="PF13561">
    <property type="entry name" value="adh_short_C2"/>
    <property type="match status" value="1"/>
</dbReference>
<dbReference type="EMBL" id="CP133148">
    <property type="protein sequence ID" value="WVT02448.1"/>
    <property type="molecule type" value="Genomic_DNA"/>
</dbReference>
<sequence>MKLIDQVAVVTGAGRNIGEATARLLAKEGASVAVTDIDAERAGRVAEEIRAAGGTAEVFLANVADEEGVISLVKGVTDRFGKVDILVNNVAISDNKHVLDVTKDEWDRVIAVTLTGTFLMSKYFAQQMVAQGHGGNIVNVGSTSGFYGRPRAVAYTAAKAGVTNLSRSLAIQLAKHKIRVNCVVPNKIGSPVGKDTFDPTRPVVNLRDRPGVPDDLARAILFLVSADSDFIDGTTLFVDGGVSALMPGSE</sequence>
<evidence type="ECO:0000256" key="1">
    <source>
        <dbReference type="ARBA" id="ARBA00006484"/>
    </source>
</evidence>